<dbReference type="GO" id="GO:0016618">
    <property type="term" value="F:hydroxypyruvate reductase [NAD(P)H] activity"/>
    <property type="evidence" value="ECO:0007669"/>
    <property type="project" value="TreeGrafter"/>
</dbReference>
<evidence type="ECO:0000313" key="7">
    <source>
        <dbReference type="EMBL" id="GAX04251.1"/>
    </source>
</evidence>
<evidence type="ECO:0000256" key="1">
    <source>
        <dbReference type="ARBA" id="ARBA00005854"/>
    </source>
</evidence>
<comment type="similarity">
    <text evidence="1 4">Belongs to the D-isomer specific 2-hydroxyacid dehydrogenase family.</text>
</comment>
<dbReference type="Proteomes" id="UP000198430">
    <property type="component" value="Unassembled WGS sequence"/>
</dbReference>
<dbReference type="InterPro" id="IPR029752">
    <property type="entry name" value="D-isomer_DH_CS1"/>
</dbReference>
<dbReference type="AlphaFoldDB" id="A0A1Z5IS56"/>
<evidence type="ECO:0000313" key="8">
    <source>
        <dbReference type="EMBL" id="GAX06774.1"/>
    </source>
</evidence>
<dbReference type="PANTHER" id="PTHR10996:SF178">
    <property type="entry name" value="2-HYDROXYACID DEHYDROGENASE YGL185C-RELATED"/>
    <property type="match status" value="1"/>
</dbReference>
<dbReference type="InterPro" id="IPR006139">
    <property type="entry name" value="D-isomer_2_OHA_DH_cat_dom"/>
</dbReference>
<dbReference type="GO" id="GO:0030267">
    <property type="term" value="F:glyoxylate reductase (NADPH) activity"/>
    <property type="evidence" value="ECO:0007669"/>
    <property type="project" value="TreeGrafter"/>
</dbReference>
<proteinExistence type="inferred from homology"/>
<accession>A0A1Z5IYA4</accession>
<dbReference type="InterPro" id="IPR036291">
    <property type="entry name" value="NAD(P)-bd_dom_sf"/>
</dbReference>
<dbReference type="Proteomes" id="UP000198414">
    <property type="component" value="Unassembled WGS sequence"/>
</dbReference>
<dbReference type="SUPFAM" id="SSF51735">
    <property type="entry name" value="NAD(P)-binding Rossmann-fold domains"/>
    <property type="match status" value="1"/>
</dbReference>
<dbReference type="Gene3D" id="3.40.50.720">
    <property type="entry name" value="NAD(P)-binding Rossmann-like Domain"/>
    <property type="match status" value="2"/>
</dbReference>
<accession>A0A1Z5IS56</accession>
<reference evidence="9 10" key="1">
    <citation type="submission" date="2015-11" db="EMBL/GenBank/DDBJ databases">
        <title>Draft genome sequences of new species of the genus Lactobacillus isolated from orchardgrass silage.</title>
        <authorList>
            <person name="Tohno M."/>
            <person name="Tanizawa Y."/>
            <person name="Arita M."/>
        </authorList>
    </citation>
    <scope>NUCLEOTIDE SEQUENCE [LARGE SCALE GENOMIC DNA]</scope>
    <source>
        <strain evidence="7 10">IWT140</strain>
        <strain evidence="8 9">IWT25</strain>
    </source>
</reference>
<gene>
    <name evidence="7" type="ORF">IWT140_01889</name>
    <name evidence="8" type="ORF">IWT25_02121</name>
</gene>
<comment type="caution">
    <text evidence="7">The sequence shown here is derived from an EMBL/GenBank/DDBJ whole genome shotgun (WGS) entry which is preliminary data.</text>
</comment>
<protein>
    <submittedName>
        <fullName evidence="7">D-3-phosphoglycerate dehydrogenase</fullName>
    </submittedName>
</protein>
<keyword evidence="2 4" id="KW-0560">Oxidoreductase</keyword>
<dbReference type="RefSeq" id="WP_225356386.1">
    <property type="nucleotide sequence ID" value="NZ_BCMH01000014.1"/>
</dbReference>
<evidence type="ECO:0000256" key="3">
    <source>
        <dbReference type="ARBA" id="ARBA00023027"/>
    </source>
</evidence>
<organism evidence="7 10">
    <name type="scientific">Secundilactobacillus pentosiphilus</name>
    <dbReference type="NCBI Taxonomy" id="1714682"/>
    <lineage>
        <taxon>Bacteria</taxon>
        <taxon>Bacillati</taxon>
        <taxon>Bacillota</taxon>
        <taxon>Bacilli</taxon>
        <taxon>Lactobacillales</taxon>
        <taxon>Lactobacillaceae</taxon>
        <taxon>Secundilactobacillus</taxon>
    </lineage>
</organism>
<dbReference type="GO" id="GO:0005829">
    <property type="term" value="C:cytosol"/>
    <property type="evidence" value="ECO:0007669"/>
    <property type="project" value="TreeGrafter"/>
</dbReference>
<feature type="domain" description="D-isomer specific 2-hydroxyacid dehydrogenase NAD-binding" evidence="6">
    <location>
        <begin position="120"/>
        <end position="266"/>
    </location>
</feature>
<dbReference type="InterPro" id="IPR006140">
    <property type="entry name" value="D-isomer_DH_NAD-bd"/>
</dbReference>
<sequence length="398" mass="43779">MSKNIYQVKAIDEFDVSEFADNVFQLKDTSTPDAILVRSSKVPDQLITPHLLLVARSGTGTNNINIDACTRNGTAVFNTPGANANAVKELVIQALFATARPLQAAIEHTASLTGDDLQAQAEATRYQFIGNELFGKTIGIIGLGAIGQRLANSCYHLGMQVVGYNRSPKQLQAVQQLETVDEVVAAADFVVLLLPLTDETKGIIGTNQFRLMRQNAILLNFGRGELVDNQAAITALDQGQFQQYITDFPAKELKDQKHVITLPHLGGNTVEALSKSANLTLQNTRDFLETGIIRSSVNFPTADLPFNSPYRLTIFFRSRTSFWNDVATILSQYHVSTLEMISNIRNDYGYMLVNVAPSPDSFNARQTTQLLADLRHIDGTLRVRLLNNPSQVIPDLNS</sequence>
<evidence type="ECO:0000259" key="5">
    <source>
        <dbReference type="Pfam" id="PF00389"/>
    </source>
</evidence>
<evidence type="ECO:0000259" key="6">
    <source>
        <dbReference type="Pfam" id="PF02826"/>
    </source>
</evidence>
<dbReference type="SUPFAM" id="SSF52283">
    <property type="entry name" value="Formate/glycerate dehydrogenase catalytic domain-like"/>
    <property type="match status" value="1"/>
</dbReference>
<keyword evidence="10" id="KW-1185">Reference proteome</keyword>
<evidence type="ECO:0000313" key="9">
    <source>
        <dbReference type="Proteomes" id="UP000198414"/>
    </source>
</evidence>
<dbReference type="InterPro" id="IPR050223">
    <property type="entry name" value="D-isomer_2-hydroxyacid_DH"/>
</dbReference>
<dbReference type="EMBL" id="BCMI01000025">
    <property type="protein sequence ID" value="GAX06774.1"/>
    <property type="molecule type" value="Genomic_DNA"/>
</dbReference>
<dbReference type="Pfam" id="PF02826">
    <property type="entry name" value="2-Hacid_dh_C"/>
    <property type="match status" value="1"/>
</dbReference>
<dbReference type="PROSITE" id="PS00065">
    <property type="entry name" value="D_2_HYDROXYACID_DH_1"/>
    <property type="match status" value="1"/>
</dbReference>
<dbReference type="GO" id="GO:0051287">
    <property type="term" value="F:NAD binding"/>
    <property type="evidence" value="ECO:0007669"/>
    <property type="project" value="InterPro"/>
</dbReference>
<dbReference type="InterPro" id="IPR029753">
    <property type="entry name" value="D-isomer_DH_CS"/>
</dbReference>
<evidence type="ECO:0000313" key="10">
    <source>
        <dbReference type="Proteomes" id="UP000198430"/>
    </source>
</evidence>
<dbReference type="PANTHER" id="PTHR10996">
    <property type="entry name" value="2-HYDROXYACID DEHYDROGENASE-RELATED"/>
    <property type="match status" value="1"/>
</dbReference>
<evidence type="ECO:0000256" key="2">
    <source>
        <dbReference type="ARBA" id="ARBA00023002"/>
    </source>
</evidence>
<name>A0A1Z5IS56_9LACO</name>
<dbReference type="EMBL" id="BCMH01000014">
    <property type="protein sequence ID" value="GAX04251.1"/>
    <property type="molecule type" value="Genomic_DNA"/>
</dbReference>
<evidence type="ECO:0000256" key="4">
    <source>
        <dbReference type="RuleBase" id="RU003719"/>
    </source>
</evidence>
<dbReference type="PROSITE" id="PS00671">
    <property type="entry name" value="D_2_HYDROXYACID_DH_3"/>
    <property type="match status" value="1"/>
</dbReference>
<dbReference type="Pfam" id="PF00389">
    <property type="entry name" value="2-Hacid_dh"/>
    <property type="match status" value="1"/>
</dbReference>
<keyword evidence="3" id="KW-0520">NAD</keyword>
<feature type="domain" description="D-isomer specific 2-hydroxyacid dehydrogenase catalytic" evidence="5">
    <location>
        <begin position="20"/>
        <end position="298"/>
    </location>
</feature>